<evidence type="ECO:0000313" key="3">
    <source>
        <dbReference type="EMBL" id="QEN00765.1"/>
    </source>
</evidence>
<dbReference type="EMBL" id="CP035708">
    <property type="protein sequence ID" value="QEN00765.1"/>
    <property type="molecule type" value="Genomic_DNA"/>
</dbReference>
<feature type="signal peptide" evidence="1">
    <location>
        <begin position="1"/>
        <end position="36"/>
    </location>
</feature>
<evidence type="ECO:0000313" key="2">
    <source>
        <dbReference type="EMBL" id="MET3603318.1"/>
    </source>
</evidence>
<dbReference type="EMBL" id="JBEPLS010000003">
    <property type="protein sequence ID" value="MET3603318.1"/>
    <property type="molecule type" value="Genomic_DNA"/>
</dbReference>
<proteinExistence type="predicted"/>
<evidence type="ECO:0008006" key="6">
    <source>
        <dbReference type="Google" id="ProtNLM"/>
    </source>
</evidence>
<evidence type="ECO:0000313" key="4">
    <source>
        <dbReference type="Proteomes" id="UP000323522"/>
    </source>
</evidence>
<dbReference type="Proteomes" id="UP000323522">
    <property type="component" value="Chromosome"/>
</dbReference>
<dbReference type="AlphaFoldDB" id="A0A5C1PYH8"/>
<dbReference type="Proteomes" id="UP001549111">
    <property type="component" value="Unassembled WGS sequence"/>
</dbReference>
<keyword evidence="5" id="KW-1185">Reference proteome</keyword>
<sequence>MNPMNPRQPGMRAAWATTLTALICAVALSLPLRADAAPLTEGSAMPTLSLNDQHDKPAAVSSQTRWVIFTSEKPVSDMVSAVLAAEPAGVAERMRLVYVADISGMPALVTRMFALPKLRELPFPIALVREGAHLAQVADIPRVKGAATVLRLDNGRVAQVATVRLADELRTLLGLPAKPTTL</sequence>
<gene>
    <name evidence="2" type="ORF">ABIC99_001102</name>
    <name evidence="3" type="ORF">EWH46_08245</name>
</gene>
<evidence type="ECO:0000313" key="5">
    <source>
        <dbReference type="Proteomes" id="UP001549111"/>
    </source>
</evidence>
<dbReference type="RefSeq" id="WP_149503485.1">
    <property type="nucleotide sequence ID" value="NZ_CP035708.1"/>
</dbReference>
<feature type="chain" id="PRO_5044618727" description="FAD/FMN-containing dehydrogenase" evidence="1">
    <location>
        <begin position="37"/>
        <end position="182"/>
    </location>
</feature>
<dbReference type="KEGG" id="snn:EWH46_08245"/>
<accession>A0A5C1PYH8</accession>
<reference evidence="2 5" key="2">
    <citation type="submission" date="2024-06" db="EMBL/GenBank/DDBJ databases">
        <title>Genomic Encyclopedia of Type Strains, Phase IV (KMG-IV): sequencing the most valuable type-strain genomes for metagenomic binning, comparative biology and taxonomic classification.</title>
        <authorList>
            <person name="Goeker M."/>
        </authorList>
    </citation>
    <scope>NUCLEOTIDE SEQUENCE [LARGE SCALE GENOMIC DNA]</scope>
    <source>
        <strain evidence="2 5">D-501</strain>
    </source>
</reference>
<evidence type="ECO:0000256" key="1">
    <source>
        <dbReference type="SAM" id="SignalP"/>
    </source>
</evidence>
<reference evidence="3 4" key="1">
    <citation type="submission" date="2019-02" db="EMBL/GenBank/DDBJ databases">
        <title>Complete Genome Sequence and Methylome Analysis of Sphaerotilus natans subsp. sulfidivorans D-507.</title>
        <authorList>
            <person name="Fomenkov A."/>
            <person name="Gridneva E."/>
            <person name="Smolyakov D."/>
            <person name="Dubinina G."/>
            <person name="Vincze T."/>
            <person name="Grabovich M."/>
            <person name="Roberts R.J."/>
        </authorList>
    </citation>
    <scope>NUCLEOTIDE SEQUENCE [LARGE SCALE GENOMIC DNA]</scope>
    <source>
        <strain evidence="3 4">D-507</strain>
    </source>
</reference>
<protein>
    <recommendedName>
        <fullName evidence="6">FAD/FMN-containing dehydrogenase</fullName>
    </recommendedName>
</protein>
<dbReference type="OrthoDB" id="5786920at2"/>
<keyword evidence="1" id="KW-0732">Signal</keyword>
<organism evidence="3 4">
    <name type="scientific">Sphaerotilus sulfidivorans</name>
    <dbReference type="NCBI Taxonomy" id="639200"/>
    <lineage>
        <taxon>Bacteria</taxon>
        <taxon>Pseudomonadati</taxon>
        <taxon>Pseudomonadota</taxon>
        <taxon>Betaproteobacteria</taxon>
        <taxon>Burkholderiales</taxon>
        <taxon>Sphaerotilaceae</taxon>
        <taxon>Sphaerotilus</taxon>
    </lineage>
</organism>
<name>A0A5C1PYH8_9BURK</name>